<keyword evidence="2" id="KW-1185">Reference proteome</keyword>
<name>A0ABQ7R3L6_PLUXY</name>
<gene>
    <name evidence="1" type="ORF">JYU34_002987</name>
</gene>
<dbReference type="EMBL" id="JAHIBW010000004">
    <property type="protein sequence ID" value="KAG7311902.1"/>
    <property type="molecule type" value="Genomic_DNA"/>
</dbReference>
<dbReference type="Proteomes" id="UP000823941">
    <property type="component" value="Chromosome 4"/>
</dbReference>
<accession>A0ABQ7R3L6</accession>
<organism evidence="1 2">
    <name type="scientific">Plutella xylostella</name>
    <name type="common">Diamondback moth</name>
    <name type="synonym">Plutella maculipennis</name>
    <dbReference type="NCBI Taxonomy" id="51655"/>
    <lineage>
        <taxon>Eukaryota</taxon>
        <taxon>Metazoa</taxon>
        <taxon>Ecdysozoa</taxon>
        <taxon>Arthropoda</taxon>
        <taxon>Hexapoda</taxon>
        <taxon>Insecta</taxon>
        <taxon>Pterygota</taxon>
        <taxon>Neoptera</taxon>
        <taxon>Endopterygota</taxon>
        <taxon>Lepidoptera</taxon>
        <taxon>Glossata</taxon>
        <taxon>Ditrysia</taxon>
        <taxon>Yponomeutoidea</taxon>
        <taxon>Plutellidae</taxon>
        <taxon>Plutella</taxon>
    </lineage>
</organism>
<evidence type="ECO:0000313" key="1">
    <source>
        <dbReference type="EMBL" id="KAG7311902.1"/>
    </source>
</evidence>
<evidence type="ECO:0000313" key="2">
    <source>
        <dbReference type="Proteomes" id="UP000823941"/>
    </source>
</evidence>
<protein>
    <submittedName>
        <fullName evidence="1">Uncharacterized protein</fullName>
    </submittedName>
</protein>
<sequence>MGNEERAKEVKSQLDRLDNNLEVVRGKLVNPLVRLKNLMAYHSDKELLEILRRRR</sequence>
<comment type="caution">
    <text evidence="1">The sequence shown here is derived from an EMBL/GenBank/DDBJ whole genome shotgun (WGS) entry which is preliminary data.</text>
</comment>
<reference evidence="1 2" key="1">
    <citation type="submission" date="2021-06" db="EMBL/GenBank/DDBJ databases">
        <title>A haploid diamondback moth (Plutella xylostella L.) genome assembly resolves 31 chromosomes and identifies a diamide resistance mutation.</title>
        <authorList>
            <person name="Ward C.M."/>
            <person name="Perry K.D."/>
            <person name="Baker G."/>
            <person name="Powis K."/>
            <person name="Heckel D.G."/>
            <person name="Baxter S.W."/>
        </authorList>
    </citation>
    <scope>NUCLEOTIDE SEQUENCE [LARGE SCALE GENOMIC DNA]</scope>
    <source>
        <strain evidence="1 2">LV</strain>
        <tissue evidence="1">Single pupa</tissue>
    </source>
</reference>
<proteinExistence type="predicted"/>